<dbReference type="AlphaFoldDB" id="A0A1M2VWI8"/>
<proteinExistence type="predicted"/>
<dbReference type="InterPro" id="IPR003593">
    <property type="entry name" value="AAA+_ATPase"/>
</dbReference>
<dbReference type="FunFam" id="3.40.50.300:FF:000661">
    <property type="entry name" value="calmodulin-interacting protein 111 isoform X1"/>
    <property type="match status" value="1"/>
</dbReference>
<evidence type="ECO:0000313" key="5">
    <source>
        <dbReference type="Proteomes" id="UP000184267"/>
    </source>
</evidence>
<dbReference type="InterPro" id="IPR041569">
    <property type="entry name" value="AAA_lid_3"/>
</dbReference>
<dbReference type="Gene3D" id="3.40.50.300">
    <property type="entry name" value="P-loop containing nucleotide triphosphate hydrolases"/>
    <property type="match status" value="2"/>
</dbReference>
<name>A0A1M2VWI8_TRAPU</name>
<dbReference type="PANTHER" id="PTHR23077">
    <property type="entry name" value="AAA-FAMILY ATPASE"/>
    <property type="match status" value="1"/>
</dbReference>
<feature type="domain" description="AAA+ ATPase" evidence="3">
    <location>
        <begin position="583"/>
        <end position="721"/>
    </location>
</feature>
<dbReference type="SMART" id="SM00382">
    <property type="entry name" value="AAA"/>
    <property type="match status" value="2"/>
</dbReference>
<keyword evidence="1" id="KW-0547">Nucleotide-binding</keyword>
<dbReference type="InterPro" id="IPR050168">
    <property type="entry name" value="AAA_ATPase_domain"/>
</dbReference>
<dbReference type="InterPro" id="IPR003960">
    <property type="entry name" value="ATPase_AAA_CS"/>
</dbReference>
<dbReference type="GO" id="GO:0016887">
    <property type="term" value="F:ATP hydrolysis activity"/>
    <property type="evidence" value="ECO:0007669"/>
    <property type="project" value="InterPro"/>
</dbReference>
<dbReference type="InterPro" id="IPR027417">
    <property type="entry name" value="P-loop_NTPase"/>
</dbReference>
<evidence type="ECO:0000256" key="1">
    <source>
        <dbReference type="ARBA" id="ARBA00022741"/>
    </source>
</evidence>
<reference evidence="4 5" key="1">
    <citation type="submission" date="2016-10" db="EMBL/GenBank/DDBJ databases">
        <title>Genome sequence of the basidiomycete white-rot fungus Trametes pubescens.</title>
        <authorList>
            <person name="Makela M.R."/>
            <person name="Granchi Z."/>
            <person name="Peng M."/>
            <person name="De Vries R.P."/>
            <person name="Grigoriev I."/>
            <person name="Riley R."/>
            <person name="Hilden K."/>
        </authorList>
    </citation>
    <scope>NUCLEOTIDE SEQUENCE [LARGE SCALE GENOMIC DNA]</scope>
    <source>
        <strain evidence="4 5">FBCC735</strain>
    </source>
</reference>
<evidence type="ECO:0000259" key="3">
    <source>
        <dbReference type="SMART" id="SM00382"/>
    </source>
</evidence>
<dbReference type="GO" id="GO:0005737">
    <property type="term" value="C:cytoplasm"/>
    <property type="evidence" value="ECO:0007669"/>
    <property type="project" value="TreeGrafter"/>
</dbReference>
<comment type="caution">
    <text evidence="4">The sequence shown here is derived from an EMBL/GenBank/DDBJ whole genome shotgun (WGS) entry which is preliminary data.</text>
</comment>
<dbReference type="Pfam" id="PF17862">
    <property type="entry name" value="AAA_lid_3"/>
    <property type="match status" value="2"/>
</dbReference>
<dbReference type="EMBL" id="MNAD01000550">
    <property type="protein sequence ID" value="OJT11965.1"/>
    <property type="molecule type" value="Genomic_DNA"/>
</dbReference>
<dbReference type="SUPFAM" id="SSF52540">
    <property type="entry name" value="P-loop containing nucleoside triphosphate hydrolases"/>
    <property type="match status" value="2"/>
</dbReference>
<organism evidence="4 5">
    <name type="scientific">Trametes pubescens</name>
    <name type="common">White-rot fungus</name>
    <dbReference type="NCBI Taxonomy" id="154538"/>
    <lineage>
        <taxon>Eukaryota</taxon>
        <taxon>Fungi</taxon>
        <taxon>Dikarya</taxon>
        <taxon>Basidiomycota</taxon>
        <taxon>Agaricomycotina</taxon>
        <taxon>Agaricomycetes</taxon>
        <taxon>Polyporales</taxon>
        <taxon>Polyporaceae</taxon>
        <taxon>Trametes</taxon>
    </lineage>
</organism>
<keyword evidence="2" id="KW-0067">ATP-binding</keyword>
<dbReference type="Gene3D" id="1.10.8.60">
    <property type="match status" value="2"/>
</dbReference>
<dbReference type="OrthoDB" id="27435at2759"/>
<dbReference type="STRING" id="154538.A0A1M2VWI8"/>
<dbReference type="PANTHER" id="PTHR23077:SF27">
    <property type="entry name" value="ATPASE FAMILY GENE 2 PROTEIN HOMOLOG A"/>
    <property type="match status" value="1"/>
</dbReference>
<dbReference type="Proteomes" id="UP000184267">
    <property type="component" value="Unassembled WGS sequence"/>
</dbReference>
<feature type="domain" description="AAA+ ATPase" evidence="3">
    <location>
        <begin position="302"/>
        <end position="445"/>
    </location>
</feature>
<dbReference type="Pfam" id="PF00004">
    <property type="entry name" value="AAA"/>
    <property type="match status" value="2"/>
</dbReference>
<keyword evidence="5" id="KW-1185">Reference proteome</keyword>
<evidence type="ECO:0000313" key="4">
    <source>
        <dbReference type="EMBL" id="OJT11965.1"/>
    </source>
</evidence>
<dbReference type="CDD" id="cd19511">
    <property type="entry name" value="RecA-like_CDC48_r2-like"/>
    <property type="match status" value="1"/>
</dbReference>
<sequence length="816" mass="87354">MSFLSTRKFNVEAAESLESVSRAARRVIINADILKQAKVYAGDVVGLSSADSHKVPQKLSDDRSRTHEPTDQACSSLQAFAVGVAWPSSDLSQDAILVSPPLLLTARLTPGSKVSLFSLDAPKLPPGVPSLRQAAVAKTVRVKEVFDEKSTAISSASSSSSKSSGSGKGQRRDWLTLLIRESLIDLGYLTPTQTLDVVYEGKTRRFAVSSVRAYGEADDEADLAAGVQALSLADAPPKLWTVGWETTVVLEGESSKTAASDEAAANAAAGHAVEHGVSADAYASVGGLDKQIAQIRDLIEIPLTRPELFRQFGTGKTHLARAIAASTGSAVLIVNGPELSSAYHGETESRIRDVFTEARARSPCIIVLDEVDAICPRREEGPGGEVEKRVVAQLLTLMDGMEDTGKDGSEGKVVIVATTNRPNAIDPALRRPGRFDREIEIGIPGSEERYQILKVLLSKAPHSIADDELRSVAAKAHGYVGADLSAVVREAGTLSIKRWLASQSPSSSKPPTPTQSTPQLTYADVLTALPTVRPSALRSLFLDTVPVHYADIGGQAQTIQKLRECVEWPLLHPEAFARLGVRAPRGVLLYGPPGCSKTLLVRACATESGVNFLAVKGPELLNKYVGESERAVREIFSKARGAAPSIIFFDEIDALAGSRTSSDGSGGAQEGVLTSLLNEMDGVQELVGVTIVAATNRPDVIDSALMRPGRLDRILYVGPPDLEGRVEILRIRTQKMSVEEGLDLEQIARMTEGCSGAEITALCQEAALLTMKENIDAPFVPKDAFVRAARNIKKQITPEVVETYVQWRDRHGVTDA</sequence>
<dbReference type="InterPro" id="IPR003959">
    <property type="entry name" value="ATPase_AAA_core"/>
</dbReference>
<dbReference type="GO" id="GO:0005524">
    <property type="term" value="F:ATP binding"/>
    <property type="evidence" value="ECO:0007669"/>
    <property type="project" value="UniProtKB-KW"/>
</dbReference>
<gene>
    <name evidence="4" type="ORF">TRAPUB_11487</name>
</gene>
<evidence type="ECO:0000256" key="2">
    <source>
        <dbReference type="ARBA" id="ARBA00022840"/>
    </source>
</evidence>
<accession>A0A1M2VWI8</accession>
<dbReference type="OMA" id="HITSWAN"/>
<dbReference type="FunFam" id="3.40.50.300:FF:001985">
    <property type="entry name" value="Chromosome 9, whole genome shotgun sequence"/>
    <property type="match status" value="1"/>
</dbReference>
<protein>
    <submittedName>
        <fullName evidence="4">ATPase family gene 2 protein</fullName>
    </submittedName>
</protein>
<dbReference type="PROSITE" id="PS00674">
    <property type="entry name" value="AAA"/>
    <property type="match status" value="2"/>
</dbReference>